<proteinExistence type="predicted"/>
<evidence type="ECO:0000313" key="3">
    <source>
        <dbReference type="Proteomes" id="UP000005408"/>
    </source>
</evidence>
<keyword evidence="3" id="KW-1185">Reference proteome</keyword>
<accession>A0A8W8I3A9</accession>
<dbReference type="AlphaFoldDB" id="A0A8W8I3A9"/>
<evidence type="ECO:0000313" key="2">
    <source>
        <dbReference type="EnsemblMetazoa" id="G12102.1:cds"/>
    </source>
</evidence>
<dbReference type="Proteomes" id="UP000005408">
    <property type="component" value="Unassembled WGS sequence"/>
</dbReference>
<sequence>MSTAMDETSARPTQQSNEEIQKFIDMAENHRFFEDVEDIDGKELRAKLSQLNQEKIQIKKAFSVQTISKDMFFKYLCQDIQSWPTQKESEDQQMQEVTQRLKNCKESIDQEKTTAEELAACADESYEMLKTKISELKEIVLKREQKKKELEELQKKANVANVSIPTNLKEAIQSQREATERIESETAKHQVSLTEAKANQHRLHEELAAVKDKLNKREESKQRSQTITAKRAAVLKEKIKENTELLNYIKTLSGLRELPVEDPDSIRLEFIPEGEEDASLNLTMHFAVDLSGRVHLTGAEVNIESLPMDDLIRTAVEKNDPVLLICNLRERWASYQPIVSEIKKLSERHAVDWIQEEGVVRVLLGKRGTVICTLSVPKTYPQEGSVSLVSVHGGYGDDNTMDVDEPAAEKKSLQQWVDYLEEKYAKS</sequence>
<dbReference type="EnsemblMetazoa" id="G12102.1">
    <property type="protein sequence ID" value="G12102.1:cds"/>
    <property type="gene ID" value="G12102"/>
</dbReference>
<feature type="coiled-coil region" evidence="1">
    <location>
        <begin position="87"/>
        <end position="213"/>
    </location>
</feature>
<reference evidence="2" key="1">
    <citation type="submission" date="2022-08" db="UniProtKB">
        <authorList>
            <consortium name="EnsemblMetazoa"/>
        </authorList>
    </citation>
    <scope>IDENTIFICATION</scope>
    <source>
        <strain evidence="2">05x7-T-G4-1.051#20</strain>
    </source>
</reference>
<keyword evidence="1" id="KW-0175">Coiled coil</keyword>
<evidence type="ECO:0000256" key="1">
    <source>
        <dbReference type="SAM" id="Coils"/>
    </source>
</evidence>
<organism evidence="2 3">
    <name type="scientific">Magallana gigas</name>
    <name type="common">Pacific oyster</name>
    <name type="synonym">Crassostrea gigas</name>
    <dbReference type="NCBI Taxonomy" id="29159"/>
    <lineage>
        <taxon>Eukaryota</taxon>
        <taxon>Metazoa</taxon>
        <taxon>Spiralia</taxon>
        <taxon>Lophotrochozoa</taxon>
        <taxon>Mollusca</taxon>
        <taxon>Bivalvia</taxon>
        <taxon>Autobranchia</taxon>
        <taxon>Pteriomorphia</taxon>
        <taxon>Ostreida</taxon>
        <taxon>Ostreoidea</taxon>
        <taxon>Ostreidae</taxon>
        <taxon>Magallana</taxon>
    </lineage>
</organism>
<protein>
    <submittedName>
        <fullName evidence="2">Uncharacterized protein</fullName>
    </submittedName>
</protein>
<name>A0A8W8I3A9_MAGGI</name>